<evidence type="ECO:0000313" key="3">
    <source>
        <dbReference type="Proteomes" id="UP000800036"/>
    </source>
</evidence>
<organism evidence="2 3">
    <name type="scientific">Bimuria novae-zelandiae CBS 107.79</name>
    <dbReference type="NCBI Taxonomy" id="1447943"/>
    <lineage>
        <taxon>Eukaryota</taxon>
        <taxon>Fungi</taxon>
        <taxon>Dikarya</taxon>
        <taxon>Ascomycota</taxon>
        <taxon>Pezizomycotina</taxon>
        <taxon>Dothideomycetes</taxon>
        <taxon>Pleosporomycetidae</taxon>
        <taxon>Pleosporales</taxon>
        <taxon>Massarineae</taxon>
        <taxon>Didymosphaeriaceae</taxon>
        <taxon>Bimuria</taxon>
    </lineage>
</organism>
<accession>A0A6A5VJQ4</accession>
<name>A0A6A5VJQ4_9PLEO</name>
<feature type="compositionally biased region" description="Low complexity" evidence="1">
    <location>
        <begin position="184"/>
        <end position="202"/>
    </location>
</feature>
<proteinExistence type="predicted"/>
<dbReference type="OrthoDB" id="4870088at2759"/>
<feature type="non-terminal residue" evidence="2">
    <location>
        <position position="1"/>
    </location>
</feature>
<gene>
    <name evidence="2" type="ORF">BU23DRAFT_452038</name>
</gene>
<protein>
    <submittedName>
        <fullName evidence="2">Uncharacterized protein</fullName>
    </submittedName>
</protein>
<sequence length="227" mass="24496">GGAFATRICVPEEQNSKFQGKELNSLRSRCNLQRGDKFVIRIDGGCKDVPAPVDWYLDPPEKRQLDFSTRAIATEKVDINGTDPSWKDLQGNGTDTFLALGLDQLLQGRYEVSVMFDGTVTRLSVADNSGEEYAAVDDSVSPATLQFTVEEDLYVPAALFVDTAQNISVTYTGSISPLEGENEPSSAPSGTASTTTPPRTSGCNRAARWPTFLSVLLVVALIIVPCV</sequence>
<dbReference type="AlphaFoldDB" id="A0A6A5VJQ4"/>
<feature type="region of interest" description="Disordered" evidence="1">
    <location>
        <begin position="175"/>
        <end position="203"/>
    </location>
</feature>
<evidence type="ECO:0000313" key="2">
    <source>
        <dbReference type="EMBL" id="KAF1977883.1"/>
    </source>
</evidence>
<dbReference type="EMBL" id="ML976662">
    <property type="protein sequence ID" value="KAF1977883.1"/>
    <property type="molecule type" value="Genomic_DNA"/>
</dbReference>
<reference evidence="2" key="1">
    <citation type="journal article" date="2020" name="Stud. Mycol.">
        <title>101 Dothideomycetes genomes: a test case for predicting lifestyles and emergence of pathogens.</title>
        <authorList>
            <person name="Haridas S."/>
            <person name="Albert R."/>
            <person name="Binder M."/>
            <person name="Bloem J."/>
            <person name="Labutti K."/>
            <person name="Salamov A."/>
            <person name="Andreopoulos B."/>
            <person name="Baker S."/>
            <person name="Barry K."/>
            <person name="Bills G."/>
            <person name="Bluhm B."/>
            <person name="Cannon C."/>
            <person name="Castanera R."/>
            <person name="Culley D."/>
            <person name="Daum C."/>
            <person name="Ezra D."/>
            <person name="Gonzalez J."/>
            <person name="Henrissat B."/>
            <person name="Kuo A."/>
            <person name="Liang C."/>
            <person name="Lipzen A."/>
            <person name="Lutzoni F."/>
            <person name="Magnuson J."/>
            <person name="Mondo S."/>
            <person name="Nolan M."/>
            <person name="Ohm R."/>
            <person name="Pangilinan J."/>
            <person name="Park H.-J."/>
            <person name="Ramirez L."/>
            <person name="Alfaro M."/>
            <person name="Sun H."/>
            <person name="Tritt A."/>
            <person name="Yoshinaga Y."/>
            <person name="Zwiers L.-H."/>
            <person name="Turgeon B."/>
            <person name="Goodwin S."/>
            <person name="Spatafora J."/>
            <person name="Crous P."/>
            <person name="Grigoriev I."/>
        </authorList>
    </citation>
    <scope>NUCLEOTIDE SEQUENCE</scope>
    <source>
        <strain evidence="2">CBS 107.79</strain>
    </source>
</reference>
<dbReference type="Proteomes" id="UP000800036">
    <property type="component" value="Unassembled WGS sequence"/>
</dbReference>
<keyword evidence="3" id="KW-1185">Reference proteome</keyword>
<evidence type="ECO:0000256" key="1">
    <source>
        <dbReference type="SAM" id="MobiDB-lite"/>
    </source>
</evidence>